<proteinExistence type="predicted"/>
<feature type="region of interest" description="Disordered" evidence="1">
    <location>
        <begin position="1"/>
        <end position="84"/>
    </location>
</feature>
<feature type="compositionally biased region" description="Basic and acidic residues" evidence="1">
    <location>
        <begin position="1"/>
        <end position="23"/>
    </location>
</feature>
<feature type="compositionally biased region" description="Basic and acidic residues" evidence="1">
    <location>
        <begin position="48"/>
        <end position="61"/>
    </location>
</feature>
<sequence length="100" mass="11111">MNSKDHPEQNGRTTEMQKNDRGRGGGCSKTGGGEKSERGYDNPSRGHSGRDVSRKQLENKQLKAHKQNRWSTNTGRCNSHTGRSTSAVVLLLLRQIRCSC</sequence>
<evidence type="ECO:0000313" key="3">
    <source>
        <dbReference type="Proteomes" id="UP001352852"/>
    </source>
</evidence>
<accession>A0ABU7EP01</accession>
<name>A0ABU7EP01_9TELE</name>
<protein>
    <submittedName>
        <fullName evidence="2">Uncharacterized protein</fullName>
    </submittedName>
</protein>
<feature type="compositionally biased region" description="Polar residues" evidence="1">
    <location>
        <begin position="69"/>
        <end position="84"/>
    </location>
</feature>
<organism evidence="2 3">
    <name type="scientific">Characodon lateralis</name>
    <dbReference type="NCBI Taxonomy" id="208331"/>
    <lineage>
        <taxon>Eukaryota</taxon>
        <taxon>Metazoa</taxon>
        <taxon>Chordata</taxon>
        <taxon>Craniata</taxon>
        <taxon>Vertebrata</taxon>
        <taxon>Euteleostomi</taxon>
        <taxon>Actinopterygii</taxon>
        <taxon>Neopterygii</taxon>
        <taxon>Teleostei</taxon>
        <taxon>Neoteleostei</taxon>
        <taxon>Acanthomorphata</taxon>
        <taxon>Ovalentaria</taxon>
        <taxon>Atherinomorphae</taxon>
        <taxon>Cyprinodontiformes</taxon>
        <taxon>Goodeidae</taxon>
        <taxon>Characodon</taxon>
    </lineage>
</organism>
<evidence type="ECO:0000256" key="1">
    <source>
        <dbReference type="SAM" id="MobiDB-lite"/>
    </source>
</evidence>
<evidence type="ECO:0000313" key="2">
    <source>
        <dbReference type="EMBL" id="MED6288791.1"/>
    </source>
</evidence>
<comment type="caution">
    <text evidence="2">The sequence shown here is derived from an EMBL/GenBank/DDBJ whole genome shotgun (WGS) entry which is preliminary data.</text>
</comment>
<dbReference type="Proteomes" id="UP001352852">
    <property type="component" value="Unassembled WGS sequence"/>
</dbReference>
<dbReference type="EMBL" id="JAHUTJ010061752">
    <property type="protein sequence ID" value="MED6288791.1"/>
    <property type="molecule type" value="Genomic_DNA"/>
</dbReference>
<reference evidence="2 3" key="1">
    <citation type="submission" date="2021-06" db="EMBL/GenBank/DDBJ databases">
        <authorList>
            <person name="Palmer J.M."/>
        </authorList>
    </citation>
    <scope>NUCLEOTIDE SEQUENCE [LARGE SCALE GENOMIC DNA]</scope>
    <source>
        <strain evidence="2 3">CL_MEX2019</strain>
        <tissue evidence="2">Muscle</tissue>
    </source>
</reference>
<keyword evidence="3" id="KW-1185">Reference proteome</keyword>
<gene>
    <name evidence="2" type="ORF">CHARACLAT_029950</name>
</gene>